<dbReference type="RefSeq" id="WP_003796098.1">
    <property type="nucleotide sequence ID" value="NZ_JAEHNZ010000001.1"/>
</dbReference>
<reference evidence="2 3" key="1">
    <citation type="journal article" date="2021" name="Pathogens">
        <title>Isolation and Characterization of Kingella bonacorsii sp. nov., A Novel Kingella Species Detected in a Stable Periodontitis Subject.</title>
        <authorList>
            <person name="Antezack A."/>
            <person name="Boxberger M."/>
            <person name="Rolland C."/>
            <person name="Monnet-Corti V."/>
            <person name="La Scola B."/>
        </authorList>
    </citation>
    <scope>NUCLEOTIDE SEQUENCE [LARGE SCALE GENOMIC DNA]</scope>
    <source>
        <strain evidence="2 3">Marseille-Q4569</strain>
    </source>
</reference>
<dbReference type="Proteomes" id="UP000614058">
    <property type="component" value="Unassembled WGS sequence"/>
</dbReference>
<dbReference type="Pfam" id="PF05656">
    <property type="entry name" value="DUF805"/>
    <property type="match status" value="1"/>
</dbReference>
<name>A0ABS1BPP4_9NEIS</name>
<evidence type="ECO:0000313" key="3">
    <source>
        <dbReference type="Proteomes" id="UP000614058"/>
    </source>
</evidence>
<accession>A0ABS1BPP4</accession>
<protein>
    <submittedName>
        <fullName evidence="2">DUF805 domain-containing protein</fullName>
    </submittedName>
</protein>
<dbReference type="EMBL" id="JAEHNZ010000001">
    <property type="protein sequence ID" value="MBK0395249.1"/>
    <property type="molecule type" value="Genomic_DNA"/>
</dbReference>
<proteinExistence type="predicted"/>
<comment type="caution">
    <text evidence="2">The sequence shown here is derived from an EMBL/GenBank/DDBJ whole genome shotgun (WGS) entry which is preliminary data.</text>
</comment>
<organism evidence="2 3">
    <name type="scientific">Kingella bonacorsii</name>
    <dbReference type="NCBI Taxonomy" id="2796361"/>
    <lineage>
        <taxon>Bacteria</taxon>
        <taxon>Pseudomonadati</taxon>
        <taxon>Pseudomonadota</taxon>
        <taxon>Betaproteobacteria</taxon>
        <taxon>Neisseriales</taxon>
        <taxon>Neisseriaceae</taxon>
        <taxon>Kingella</taxon>
    </lineage>
</organism>
<feature type="transmembrane region" description="Helical" evidence="1">
    <location>
        <begin position="54"/>
        <end position="74"/>
    </location>
</feature>
<dbReference type="InterPro" id="IPR008523">
    <property type="entry name" value="DUF805"/>
</dbReference>
<keyword evidence="3" id="KW-1185">Reference proteome</keyword>
<feature type="transmembrane region" description="Helical" evidence="1">
    <location>
        <begin position="86"/>
        <end position="110"/>
    </location>
</feature>
<keyword evidence="1" id="KW-0472">Membrane</keyword>
<feature type="transmembrane region" description="Helical" evidence="1">
    <location>
        <begin position="23"/>
        <end position="42"/>
    </location>
</feature>
<gene>
    <name evidence="2" type="ORF">JDW22_01275</name>
</gene>
<dbReference type="PANTHER" id="PTHR34980">
    <property type="entry name" value="INNER MEMBRANE PROTEIN-RELATED-RELATED"/>
    <property type="match status" value="1"/>
</dbReference>
<dbReference type="PANTHER" id="PTHR34980:SF2">
    <property type="entry name" value="INNER MEMBRANE PROTEIN YHAH-RELATED"/>
    <property type="match status" value="1"/>
</dbReference>
<evidence type="ECO:0000313" key="2">
    <source>
        <dbReference type="EMBL" id="MBK0395249.1"/>
    </source>
</evidence>
<keyword evidence="1" id="KW-1133">Transmembrane helix</keyword>
<dbReference type="GeneID" id="84906350"/>
<evidence type="ECO:0000256" key="1">
    <source>
        <dbReference type="SAM" id="Phobius"/>
    </source>
</evidence>
<sequence>MRWYLAALNKYAEFSGRARRAEYWLYMLIHILVLAVLIILMIHTFFSRNNAFDIVAMLLFIYLLITFLPSLAVTVHRLHDMDFSGWWILIVFFSLLTPPVFLLCLILLFFKKGTKGNNFFGEDPIPAEEYEEY</sequence>
<keyword evidence="1" id="KW-0812">Transmembrane</keyword>